<dbReference type="NCBIfam" id="NF038389">
    <property type="entry name" value="ArsS_fam_HK"/>
    <property type="match status" value="1"/>
</dbReference>
<dbReference type="InterPro" id="IPR003594">
    <property type="entry name" value="HATPase_dom"/>
</dbReference>
<evidence type="ECO:0000256" key="2">
    <source>
        <dbReference type="ARBA" id="ARBA00004141"/>
    </source>
</evidence>
<name>A0A347TPI7_9BACT</name>
<dbReference type="InterPro" id="IPR036890">
    <property type="entry name" value="HATPase_C_sf"/>
</dbReference>
<dbReference type="GO" id="GO:0000155">
    <property type="term" value="F:phosphorelay sensor kinase activity"/>
    <property type="evidence" value="ECO:0007669"/>
    <property type="project" value="InterPro"/>
</dbReference>
<dbReference type="CDD" id="cd00082">
    <property type="entry name" value="HisKA"/>
    <property type="match status" value="1"/>
</dbReference>
<evidence type="ECO:0000256" key="9">
    <source>
        <dbReference type="ARBA" id="ARBA00023136"/>
    </source>
</evidence>
<dbReference type="InterPro" id="IPR003661">
    <property type="entry name" value="HisK_dim/P_dom"/>
</dbReference>
<evidence type="ECO:0000259" key="12">
    <source>
        <dbReference type="PROSITE" id="PS50109"/>
    </source>
</evidence>
<dbReference type="Proteomes" id="UP000264693">
    <property type="component" value="Chromosome"/>
</dbReference>
<dbReference type="Proteomes" id="UP000224740">
    <property type="component" value="Unassembled WGS sequence"/>
</dbReference>
<evidence type="ECO:0000313" key="17">
    <source>
        <dbReference type="Proteomes" id="UP000264693"/>
    </source>
</evidence>
<dbReference type="InterPro" id="IPR050398">
    <property type="entry name" value="HssS/ArlS-like"/>
</dbReference>
<feature type="domain" description="HAMP" evidence="13">
    <location>
        <begin position="147"/>
        <end position="199"/>
    </location>
</feature>
<dbReference type="InterPro" id="IPR047994">
    <property type="entry name" value="ArsS-like"/>
</dbReference>
<dbReference type="AlphaFoldDB" id="A0A347TPI7"/>
<dbReference type="InterPro" id="IPR005467">
    <property type="entry name" value="His_kinase_dom"/>
</dbReference>
<accession>A0A347TPI7</accession>
<dbReference type="SUPFAM" id="SSF55874">
    <property type="entry name" value="ATPase domain of HSP90 chaperone/DNA topoisomerase II/histidine kinase"/>
    <property type="match status" value="1"/>
</dbReference>
<reference evidence="14 17" key="3">
    <citation type="submission" date="2018-08" db="EMBL/GenBank/DDBJ databases">
        <title>Complete genome of the Arcobacter marinus type strain JCM 15502.</title>
        <authorList>
            <person name="Miller W.G."/>
            <person name="Yee E."/>
            <person name="Huynh S."/>
            <person name="Parker C.T."/>
        </authorList>
    </citation>
    <scope>NUCLEOTIDE SEQUENCE [LARGE SCALE GENOMIC DNA]</scope>
    <source>
        <strain evidence="14 17">JCM 15502</strain>
    </source>
</reference>
<evidence type="ECO:0000256" key="6">
    <source>
        <dbReference type="ARBA" id="ARBA00022692"/>
    </source>
</evidence>
<evidence type="ECO:0000256" key="10">
    <source>
        <dbReference type="SAM" id="Coils"/>
    </source>
</evidence>
<dbReference type="EC" id="2.7.13.3" evidence="3"/>
<keyword evidence="7 14" id="KW-0418">Kinase</keyword>
<dbReference type="SUPFAM" id="SSF158472">
    <property type="entry name" value="HAMP domain-like"/>
    <property type="match status" value="1"/>
</dbReference>
<sequence length="397" mass="46411">MSILKKISILFLISLTLMIIIGIWTDNINSKRIDKLIKEKYVKVANNILENYDNKAKIDKILKNHNLKKIKEKPKNTQTLYFKEFTFGHILIAKKSFEDEFIVEINYLDEKYLLKTQDEDNLKDKMILNGLVFLDIFVLVLIFLYLIKLLMPLKNISLEISKFANGDLTRRLNVKSKDEIGQLSIAFNKMASTLEELIKTRQELLKDIGHELRTPIAKGKFAIEKIEDFSKKELLKTIFNDLELLTNELIELEKLNSKELEHSTFDIETLIIQALNKLYIENENLISIDIQENFLIEGDLYYLSMALKNLIDNALKYAISYPIEIKVINKEIHIINNAKQLTKNLEYYFKPFTQELSQRDGFGLGLSIVQKILKKHNFKISYKYKNEKVNFIISLSS</sequence>
<proteinExistence type="predicted"/>
<gene>
    <name evidence="14" type="ORF">AMRN_2823</name>
    <name evidence="15" type="ORF">CPH92_05095</name>
</gene>
<comment type="catalytic activity">
    <reaction evidence="1">
        <text>ATP + protein L-histidine = ADP + protein N-phospho-L-histidine.</text>
        <dbReference type="EC" id="2.7.13.3"/>
    </reaction>
</comment>
<dbReference type="EMBL" id="NXAO01000019">
    <property type="protein sequence ID" value="PHO15804.1"/>
    <property type="molecule type" value="Genomic_DNA"/>
</dbReference>
<dbReference type="SUPFAM" id="SSF47384">
    <property type="entry name" value="Homodimeric domain of signal transducing histidine kinase"/>
    <property type="match status" value="1"/>
</dbReference>
<dbReference type="Pfam" id="PF00672">
    <property type="entry name" value="HAMP"/>
    <property type="match status" value="1"/>
</dbReference>
<evidence type="ECO:0000256" key="3">
    <source>
        <dbReference type="ARBA" id="ARBA00012438"/>
    </source>
</evidence>
<keyword evidence="6 11" id="KW-0812">Transmembrane</keyword>
<evidence type="ECO:0000256" key="11">
    <source>
        <dbReference type="SAM" id="Phobius"/>
    </source>
</evidence>
<dbReference type="Gene3D" id="1.10.8.500">
    <property type="entry name" value="HAMP domain in histidine kinase"/>
    <property type="match status" value="1"/>
</dbReference>
<dbReference type="Gene3D" id="1.10.287.130">
    <property type="match status" value="1"/>
</dbReference>
<dbReference type="PANTHER" id="PTHR45528">
    <property type="entry name" value="SENSOR HISTIDINE KINASE CPXA"/>
    <property type="match status" value="1"/>
</dbReference>
<feature type="transmembrane region" description="Helical" evidence="11">
    <location>
        <begin position="7"/>
        <end position="25"/>
    </location>
</feature>
<dbReference type="Pfam" id="PF02518">
    <property type="entry name" value="HATPase_c"/>
    <property type="match status" value="1"/>
</dbReference>
<evidence type="ECO:0000256" key="8">
    <source>
        <dbReference type="ARBA" id="ARBA00022989"/>
    </source>
</evidence>
<feature type="domain" description="Histidine kinase" evidence="12">
    <location>
        <begin position="207"/>
        <end position="397"/>
    </location>
</feature>
<dbReference type="KEGG" id="amar:AMRN_2823"/>
<comment type="subcellular location">
    <subcellularLocation>
        <location evidence="2">Membrane</location>
        <topology evidence="2">Multi-pass membrane protein</topology>
    </subcellularLocation>
</comment>
<dbReference type="EMBL" id="CP032101">
    <property type="protein sequence ID" value="AXX88515.1"/>
    <property type="molecule type" value="Genomic_DNA"/>
</dbReference>
<feature type="coiled-coil region" evidence="10">
    <location>
        <begin position="235"/>
        <end position="262"/>
    </location>
</feature>
<dbReference type="InterPro" id="IPR036097">
    <property type="entry name" value="HisK_dim/P_sf"/>
</dbReference>
<dbReference type="SMART" id="SM00387">
    <property type="entry name" value="HATPase_c"/>
    <property type="match status" value="1"/>
</dbReference>
<dbReference type="GO" id="GO:0016020">
    <property type="term" value="C:membrane"/>
    <property type="evidence" value="ECO:0007669"/>
    <property type="project" value="UniProtKB-SubCell"/>
</dbReference>
<evidence type="ECO:0000256" key="7">
    <source>
        <dbReference type="ARBA" id="ARBA00022777"/>
    </source>
</evidence>
<evidence type="ECO:0000259" key="13">
    <source>
        <dbReference type="PROSITE" id="PS50885"/>
    </source>
</evidence>
<feature type="transmembrane region" description="Helical" evidence="11">
    <location>
        <begin position="126"/>
        <end position="147"/>
    </location>
</feature>
<keyword evidence="4" id="KW-0597">Phosphoprotein</keyword>
<dbReference type="InterPro" id="IPR003660">
    <property type="entry name" value="HAMP_dom"/>
</dbReference>
<dbReference type="Gene3D" id="3.30.565.10">
    <property type="entry name" value="Histidine kinase-like ATPase, C-terminal domain"/>
    <property type="match status" value="1"/>
</dbReference>
<dbReference type="RefSeq" id="WP_099310672.1">
    <property type="nucleotide sequence ID" value="NZ_CP032101.1"/>
</dbReference>
<evidence type="ECO:0000256" key="1">
    <source>
        <dbReference type="ARBA" id="ARBA00000085"/>
    </source>
</evidence>
<protein>
    <recommendedName>
        <fullName evidence="3">histidine kinase</fullName>
        <ecNumber evidence="3">2.7.13.3</ecNumber>
    </recommendedName>
</protein>
<evidence type="ECO:0000256" key="4">
    <source>
        <dbReference type="ARBA" id="ARBA00022553"/>
    </source>
</evidence>
<dbReference type="SMART" id="SM00304">
    <property type="entry name" value="HAMP"/>
    <property type="match status" value="1"/>
</dbReference>
<dbReference type="CDD" id="cd06225">
    <property type="entry name" value="HAMP"/>
    <property type="match status" value="1"/>
</dbReference>
<reference evidence="16" key="1">
    <citation type="submission" date="2017-09" db="EMBL/GenBank/DDBJ databases">
        <title>Arcobacter canalis sp. nov., a new species isolated from a water canal contaminated with urban sewage.</title>
        <authorList>
            <person name="Perez-Cataluna A."/>
            <person name="Salas-Masso N."/>
            <person name="Figueras M.J."/>
        </authorList>
    </citation>
    <scope>NUCLEOTIDE SEQUENCE [LARGE SCALE GENOMIC DNA]</scope>
    <source>
        <strain evidence="16">CECT 7727</strain>
    </source>
</reference>
<keyword evidence="16" id="KW-1185">Reference proteome</keyword>
<reference evidence="15" key="2">
    <citation type="submission" date="2017-09" db="EMBL/GenBank/DDBJ databases">
        <authorList>
            <person name="Perez-Cataluna A."/>
            <person name="Figueras M.J."/>
            <person name="Salas-Masso N."/>
        </authorList>
    </citation>
    <scope>NUCLEOTIDE SEQUENCE</scope>
    <source>
        <strain evidence="15">CECT 7727</strain>
    </source>
</reference>
<evidence type="ECO:0000313" key="15">
    <source>
        <dbReference type="EMBL" id="PHO15804.1"/>
    </source>
</evidence>
<evidence type="ECO:0000256" key="5">
    <source>
        <dbReference type="ARBA" id="ARBA00022679"/>
    </source>
</evidence>
<organism evidence="14 17">
    <name type="scientific">Malaciobacter marinus</name>
    <dbReference type="NCBI Taxonomy" id="505249"/>
    <lineage>
        <taxon>Bacteria</taxon>
        <taxon>Pseudomonadati</taxon>
        <taxon>Campylobacterota</taxon>
        <taxon>Epsilonproteobacteria</taxon>
        <taxon>Campylobacterales</taxon>
        <taxon>Arcobacteraceae</taxon>
        <taxon>Malaciobacter</taxon>
    </lineage>
</organism>
<keyword evidence="9 11" id="KW-0472">Membrane</keyword>
<keyword evidence="10" id="KW-0175">Coiled coil</keyword>
<keyword evidence="8 11" id="KW-1133">Transmembrane helix</keyword>
<evidence type="ECO:0000313" key="14">
    <source>
        <dbReference type="EMBL" id="AXX88515.1"/>
    </source>
</evidence>
<evidence type="ECO:0000313" key="16">
    <source>
        <dbReference type="Proteomes" id="UP000224740"/>
    </source>
</evidence>
<dbReference type="PANTHER" id="PTHR45528:SF12">
    <property type="entry name" value="SENSOR HISTIDINE KINASE ARSS"/>
    <property type="match status" value="1"/>
</dbReference>
<dbReference type="PROSITE" id="PS50885">
    <property type="entry name" value="HAMP"/>
    <property type="match status" value="1"/>
</dbReference>
<keyword evidence="5" id="KW-0808">Transferase</keyword>
<dbReference type="PROSITE" id="PS50109">
    <property type="entry name" value="HIS_KIN"/>
    <property type="match status" value="1"/>
</dbReference>